<dbReference type="GO" id="GO:0005829">
    <property type="term" value="C:cytosol"/>
    <property type="evidence" value="ECO:0007669"/>
    <property type="project" value="TreeGrafter"/>
</dbReference>
<sequence>MDQDPTIIKTRLKRGQCPTCGNQLLVNSGAAFLKRWKPVENQFASNGICLLCNYAAAAASASICSRSGGESGGVSVGEIFFSRESHVSDDSAPWLERDATPIIEDGFAAGVGRGTTTVSIDDVVGIPTAEVVTVMRHNHQTPIASRATSIIPGATMSSSSDSEAMPPPAVVSTSSYASVGSSPDNSPLPQRERTHSGATSMVTMSTTSTRSSRRNLQIRDGNGTVVGDYDGDLNSEGERDGHGTMRWTNGHEYDGAWNKNKRQGRGTYRWANGDVYAGCWVDGLREGLGTCRYNKGATYTGEWKGDKMHGRGSYVWPDGQEYVGGFANGLMEGRGHCVFSNGLQFIGEYHAGKKTWMGAPPVPERL</sequence>
<dbReference type="PANTHER" id="PTHR43215:SF14">
    <property type="entry name" value="RADIAL SPOKE HEAD 1 HOMOLOG"/>
    <property type="match status" value="1"/>
</dbReference>
<dbReference type="SMART" id="SM00698">
    <property type="entry name" value="MORN"/>
    <property type="match status" value="5"/>
</dbReference>
<reference evidence="3" key="1">
    <citation type="submission" date="2021-01" db="EMBL/GenBank/DDBJ databases">
        <authorList>
            <person name="Corre E."/>
            <person name="Pelletier E."/>
            <person name="Niang G."/>
            <person name="Scheremetjew M."/>
            <person name="Finn R."/>
            <person name="Kale V."/>
            <person name="Holt S."/>
            <person name="Cochrane G."/>
            <person name="Meng A."/>
            <person name="Brown T."/>
            <person name="Cohen L."/>
        </authorList>
    </citation>
    <scope>NUCLEOTIDE SEQUENCE</scope>
    <source>
        <strain evidence="3">CCMP826</strain>
    </source>
</reference>
<evidence type="ECO:0000256" key="2">
    <source>
        <dbReference type="SAM" id="MobiDB-lite"/>
    </source>
</evidence>
<feature type="compositionally biased region" description="Low complexity" evidence="2">
    <location>
        <begin position="199"/>
        <end position="210"/>
    </location>
</feature>
<feature type="compositionally biased region" description="Low complexity" evidence="2">
    <location>
        <begin position="170"/>
        <end position="183"/>
    </location>
</feature>
<evidence type="ECO:0000313" key="3">
    <source>
        <dbReference type="EMBL" id="CAD9485137.1"/>
    </source>
</evidence>
<proteinExistence type="predicted"/>
<dbReference type="AlphaFoldDB" id="A0A7S2HAQ4"/>
<protein>
    <recommendedName>
        <fullName evidence="4">MORN repeat-containing protein 5</fullName>
    </recommendedName>
</protein>
<keyword evidence="1" id="KW-0677">Repeat</keyword>
<evidence type="ECO:0000256" key="1">
    <source>
        <dbReference type="ARBA" id="ARBA00022737"/>
    </source>
</evidence>
<feature type="compositionally biased region" description="Basic and acidic residues" evidence="2">
    <location>
        <begin position="236"/>
        <end position="246"/>
    </location>
</feature>
<dbReference type="EMBL" id="HBGV01007327">
    <property type="protein sequence ID" value="CAD9485137.1"/>
    <property type="molecule type" value="Transcribed_RNA"/>
</dbReference>
<accession>A0A7S2HAQ4</accession>
<evidence type="ECO:0008006" key="4">
    <source>
        <dbReference type="Google" id="ProtNLM"/>
    </source>
</evidence>
<organism evidence="3">
    <name type="scientific">Helicotheca tamesis</name>
    <dbReference type="NCBI Taxonomy" id="374047"/>
    <lineage>
        <taxon>Eukaryota</taxon>
        <taxon>Sar</taxon>
        <taxon>Stramenopiles</taxon>
        <taxon>Ochrophyta</taxon>
        <taxon>Bacillariophyta</taxon>
        <taxon>Mediophyceae</taxon>
        <taxon>Lithodesmiophycidae</taxon>
        <taxon>Lithodesmiales</taxon>
        <taxon>Lithodesmiaceae</taxon>
        <taxon>Helicotheca</taxon>
    </lineage>
</organism>
<name>A0A7S2HAQ4_9STRA</name>
<dbReference type="PANTHER" id="PTHR43215">
    <property type="entry name" value="RADIAL SPOKE HEAD 1 HOMOLOG"/>
    <property type="match status" value="1"/>
</dbReference>
<dbReference type="Pfam" id="PF02493">
    <property type="entry name" value="MORN"/>
    <property type="match status" value="5"/>
</dbReference>
<gene>
    <name evidence="3" type="ORF">HTAM1171_LOCUS4465</name>
</gene>
<dbReference type="InterPro" id="IPR003409">
    <property type="entry name" value="MORN"/>
</dbReference>
<dbReference type="Gene3D" id="2.20.110.10">
    <property type="entry name" value="Histone H3 K4-specific methyltransferase SET7/9 N-terminal domain"/>
    <property type="match status" value="2"/>
</dbReference>
<dbReference type="SUPFAM" id="SSF82185">
    <property type="entry name" value="Histone H3 K4-specific methyltransferase SET7/9 N-terminal domain"/>
    <property type="match status" value="1"/>
</dbReference>
<feature type="region of interest" description="Disordered" evidence="2">
    <location>
        <begin position="145"/>
        <end position="246"/>
    </location>
</feature>